<evidence type="ECO:0000313" key="3">
    <source>
        <dbReference type="Proteomes" id="UP000005272"/>
    </source>
</evidence>
<keyword evidence="1" id="KW-0472">Membrane</keyword>
<protein>
    <submittedName>
        <fullName evidence="2">Putative membrane protein</fullName>
    </submittedName>
</protein>
<name>A0A828UA37_ECOLX</name>
<accession>A0A828UA37</accession>
<keyword evidence="1" id="KW-0812">Transmembrane</keyword>
<proteinExistence type="predicted"/>
<gene>
    <name evidence="2" type="ORF">ECDEC2D_1734</name>
</gene>
<dbReference type="Proteomes" id="UP000005272">
    <property type="component" value="Unassembled WGS sequence"/>
</dbReference>
<dbReference type="AlphaFoldDB" id="A0A828UA37"/>
<organism evidence="2 3">
    <name type="scientific">Escherichia coli DEC2D</name>
    <dbReference type="NCBI Taxonomy" id="868141"/>
    <lineage>
        <taxon>Bacteria</taxon>
        <taxon>Pseudomonadati</taxon>
        <taxon>Pseudomonadota</taxon>
        <taxon>Gammaproteobacteria</taxon>
        <taxon>Enterobacterales</taxon>
        <taxon>Enterobacteriaceae</taxon>
        <taxon>Escherichia</taxon>
    </lineage>
</organism>
<reference evidence="2 3" key="1">
    <citation type="journal article" date="2012" name="J. Bacteriol.">
        <title>Draft Genome Sequences of the Diarrheagenic Escherichia coli Collection.</title>
        <authorList>
            <person name="Hazen T.H."/>
            <person name="Sahl J.W."/>
            <person name="Redman J.C."/>
            <person name="Morris C.R."/>
            <person name="Daugherty S.C."/>
            <person name="Chibucos M.C."/>
            <person name="Sengamalay N.A."/>
            <person name="Fraser-Liggett C.M."/>
            <person name="Steinsland H."/>
            <person name="Whittam T.S."/>
            <person name="Whittam B."/>
            <person name="Manning S.D."/>
            <person name="Rasko D.A."/>
        </authorList>
    </citation>
    <scope>NUCLEOTIDE SEQUENCE [LARGE SCALE GENOMIC DNA]</scope>
    <source>
        <strain evidence="2 3">DEC2D</strain>
    </source>
</reference>
<dbReference type="EMBL" id="AIFC01000019">
    <property type="protein sequence ID" value="EHU46146.1"/>
    <property type="molecule type" value="Genomic_DNA"/>
</dbReference>
<keyword evidence="1" id="KW-1133">Transmembrane helix</keyword>
<evidence type="ECO:0000313" key="2">
    <source>
        <dbReference type="EMBL" id="EHU46146.1"/>
    </source>
</evidence>
<comment type="caution">
    <text evidence="2">The sequence shown here is derived from an EMBL/GenBank/DDBJ whole genome shotgun (WGS) entry which is preliminary data.</text>
</comment>
<feature type="transmembrane region" description="Helical" evidence="1">
    <location>
        <begin position="12"/>
        <end position="31"/>
    </location>
</feature>
<sequence>MTNSIDMSSVSAVILSIGVAGVTVYLTFAGVRKVWGAIRSL</sequence>
<evidence type="ECO:0000256" key="1">
    <source>
        <dbReference type="SAM" id="Phobius"/>
    </source>
</evidence>